<feature type="region of interest" description="Disordered" evidence="1">
    <location>
        <begin position="276"/>
        <end position="356"/>
    </location>
</feature>
<evidence type="ECO:0000259" key="2">
    <source>
        <dbReference type="Pfam" id="PF24652"/>
    </source>
</evidence>
<dbReference type="Proteomes" id="UP000604046">
    <property type="component" value="Unassembled WGS sequence"/>
</dbReference>
<comment type="caution">
    <text evidence="3">The sequence shown here is derived from an EMBL/GenBank/DDBJ whole genome shotgun (WGS) entry which is preliminary data.</text>
</comment>
<evidence type="ECO:0000256" key="1">
    <source>
        <dbReference type="SAM" id="MobiDB-lite"/>
    </source>
</evidence>
<feature type="compositionally biased region" description="Acidic residues" evidence="1">
    <location>
        <begin position="279"/>
        <end position="299"/>
    </location>
</feature>
<feature type="domain" description="Centrosomal protein of 76 kDa C-terminal" evidence="2">
    <location>
        <begin position="189"/>
        <end position="258"/>
    </location>
</feature>
<dbReference type="InterPro" id="IPR056288">
    <property type="entry name" value="CEP76_C"/>
</dbReference>
<name>A0A812S8P1_9DINO</name>
<dbReference type="EMBL" id="CAJNDS010002412">
    <property type="protein sequence ID" value="CAE7464496.1"/>
    <property type="molecule type" value="Genomic_DNA"/>
</dbReference>
<feature type="compositionally biased region" description="Basic and acidic residues" evidence="1">
    <location>
        <begin position="327"/>
        <end position="343"/>
    </location>
</feature>
<accession>A0A812S8P1</accession>
<gene>
    <name evidence="3" type="ORF">SNAT2548_LOCUS25931</name>
</gene>
<feature type="compositionally biased region" description="Basic residues" evidence="1">
    <location>
        <begin position="344"/>
        <end position="356"/>
    </location>
</feature>
<sequence>MAIRIAQGWGVAPEFVARVKACADAPRPFMLQDEPRACPDKACIYYDMEIDRNCWHSLAGADLKQQMYLGKDVRQKCPKVSSFTADTLEKNIENELKESIRMIRMRIGFESAYEDSEVRDEALRTYLLHLEKECVLDADWAYDDADQAMKPWGAPSPFNASEYKTSCREAWGKHWQEKKDLKGARRYLAVKENHVLSGVPLHFSSSDLKEIRKCIMGCKPIQEYFRYPSDDIFFFAVAKVFPLPDSVCSVWVFMGAEVKMSRDRIMQLCKEQKEAEAAMFEEEEGLNEEEDEDLEDLEAPPEVKEEKPPPPPEVTDDGQDLYATSASDKKLEKLQQGEDDSKAEKKKKKKKPKESE</sequence>
<evidence type="ECO:0000313" key="4">
    <source>
        <dbReference type="Proteomes" id="UP000604046"/>
    </source>
</evidence>
<evidence type="ECO:0000313" key="3">
    <source>
        <dbReference type="EMBL" id="CAE7464496.1"/>
    </source>
</evidence>
<dbReference type="OrthoDB" id="429095at2759"/>
<dbReference type="Pfam" id="PF24652">
    <property type="entry name" value="CEP76_C"/>
    <property type="match status" value="1"/>
</dbReference>
<proteinExistence type="predicted"/>
<keyword evidence="4" id="KW-1185">Reference proteome</keyword>
<organism evidence="3 4">
    <name type="scientific">Symbiodinium natans</name>
    <dbReference type="NCBI Taxonomy" id="878477"/>
    <lineage>
        <taxon>Eukaryota</taxon>
        <taxon>Sar</taxon>
        <taxon>Alveolata</taxon>
        <taxon>Dinophyceae</taxon>
        <taxon>Suessiales</taxon>
        <taxon>Symbiodiniaceae</taxon>
        <taxon>Symbiodinium</taxon>
    </lineage>
</organism>
<protein>
    <recommendedName>
        <fullName evidence="2">Centrosomal protein of 76 kDa C-terminal domain-containing protein</fullName>
    </recommendedName>
</protein>
<reference evidence="3" key="1">
    <citation type="submission" date="2021-02" db="EMBL/GenBank/DDBJ databases">
        <authorList>
            <person name="Dougan E. K."/>
            <person name="Rhodes N."/>
            <person name="Thang M."/>
            <person name="Chan C."/>
        </authorList>
    </citation>
    <scope>NUCLEOTIDE SEQUENCE</scope>
</reference>
<dbReference type="AlphaFoldDB" id="A0A812S8P1"/>